<name>A0ABR2IAF1_9PEZI</name>
<keyword evidence="2" id="KW-1185">Reference proteome</keyword>
<gene>
    <name evidence="1" type="ORF">PGQ11_010511</name>
</gene>
<dbReference type="EMBL" id="JAPCWZ010000006">
    <property type="protein sequence ID" value="KAK8859777.1"/>
    <property type="molecule type" value="Genomic_DNA"/>
</dbReference>
<evidence type="ECO:0000313" key="2">
    <source>
        <dbReference type="Proteomes" id="UP001390339"/>
    </source>
</evidence>
<organism evidence="1 2">
    <name type="scientific">Apiospora arundinis</name>
    <dbReference type="NCBI Taxonomy" id="335852"/>
    <lineage>
        <taxon>Eukaryota</taxon>
        <taxon>Fungi</taxon>
        <taxon>Dikarya</taxon>
        <taxon>Ascomycota</taxon>
        <taxon>Pezizomycotina</taxon>
        <taxon>Sordariomycetes</taxon>
        <taxon>Xylariomycetidae</taxon>
        <taxon>Amphisphaeriales</taxon>
        <taxon>Apiosporaceae</taxon>
        <taxon>Apiospora</taxon>
    </lineage>
</organism>
<evidence type="ECO:0000313" key="1">
    <source>
        <dbReference type="EMBL" id="KAK8859777.1"/>
    </source>
</evidence>
<reference evidence="1 2" key="1">
    <citation type="journal article" date="2024" name="IMA Fungus">
        <title>Apiospora arundinis, a panoply of carbohydrate-active enzymes and secondary metabolites.</title>
        <authorList>
            <person name="Sorensen T."/>
            <person name="Petersen C."/>
            <person name="Muurmann A.T."/>
            <person name="Christiansen J.V."/>
            <person name="Brundto M.L."/>
            <person name="Overgaard C.K."/>
            <person name="Boysen A.T."/>
            <person name="Wollenberg R.D."/>
            <person name="Larsen T.O."/>
            <person name="Sorensen J.L."/>
            <person name="Nielsen K.L."/>
            <person name="Sondergaard T.E."/>
        </authorList>
    </citation>
    <scope>NUCLEOTIDE SEQUENCE [LARGE SCALE GENOMIC DNA]</scope>
    <source>
        <strain evidence="1 2">AAU 773</strain>
    </source>
</reference>
<accession>A0ABR2IAF1</accession>
<dbReference type="Proteomes" id="UP001390339">
    <property type="component" value="Unassembled WGS sequence"/>
</dbReference>
<comment type="caution">
    <text evidence="1">The sequence shown here is derived from an EMBL/GenBank/DDBJ whole genome shotgun (WGS) entry which is preliminary data.</text>
</comment>
<sequence length="284" mass="31479">MLGAARLDFRGLEARDSQFHHISVVSSAVKKITLSGPKPPLRQLVVLFLGKVVLHAVLLKPALWIDSVPKGDTNEFKPSLVLLYRLTIAELAGFFFVQEAQSETIKDVRASQHRLDAQRFSVLGAEKQRAADRVAHVIADLVNGEDHSGNRDADVAQASKVLCLCVMKEVAKRLVAYHLRGEVVIVKSLVWYRSGLEMKTLSFAERNDGNNVEEDRQPRIREAECKGQCDVFVNLQSDNGARVEPTERQELGRLGCFKQSKLLQVLSGKGVAAHLGANFSIWSD</sequence>
<proteinExistence type="predicted"/>
<protein>
    <submittedName>
        <fullName evidence="1">Uncharacterized protein</fullName>
    </submittedName>
</protein>